<keyword evidence="2" id="KW-1185">Reference proteome</keyword>
<protein>
    <recommendedName>
        <fullName evidence="3">HEAT repeat-containing protein</fullName>
    </recommendedName>
</protein>
<gene>
    <name evidence="1" type="ORF">SAMN06265182_1750</name>
</gene>
<evidence type="ECO:0000313" key="1">
    <source>
        <dbReference type="EMBL" id="SNZ10137.1"/>
    </source>
</evidence>
<dbReference type="Proteomes" id="UP000219036">
    <property type="component" value="Unassembled WGS sequence"/>
</dbReference>
<reference evidence="2" key="1">
    <citation type="submission" date="2017-09" db="EMBL/GenBank/DDBJ databases">
        <authorList>
            <person name="Varghese N."/>
            <person name="Submissions S."/>
        </authorList>
    </citation>
    <scope>NUCLEOTIDE SEQUENCE [LARGE SCALE GENOMIC DNA]</scope>
    <source>
        <strain evidence="2">DSM 15103</strain>
    </source>
</reference>
<evidence type="ECO:0008006" key="3">
    <source>
        <dbReference type="Google" id="ProtNLM"/>
    </source>
</evidence>
<organism evidence="1 2">
    <name type="scientific">Persephonella hydrogeniphila</name>
    <dbReference type="NCBI Taxonomy" id="198703"/>
    <lineage>
        <taxon>Bacteria</taxon>
        <taxon>Pseudomonadati</taxon>
        <taxon>Aquificota</taxon>
        <taxon>Aquificia</taxon>
        <taxon>Aquificales</taxon>
        <taxon>Hydrogenothermaceae</taxon>
        <taxon>Persephonella</taxon>
    </lineage>
</organism>
<dbReference type="SUPFAM" id="SSF48371">
    <property type="entry name" value="ARM repeat"/>
    <property type="match status" value="1"/>
</dbReference>
<name>A0A285NMF4_9AQUI</name>
<proteinExistence type="predicted"/>
<dbReference type="InterPro" id="IPR016024">
    <property type="entry name" value="ARM-type_fold"/>
</dbReference>
<dbReference type="OrthoDB" id="9884389at2"/>
<dbReference type="RefSeq" id="WP_097000907.1">
    <property type="nucleotide sequence ID" value="NZ_OBEI01000009.1"/>
</dbReference>
<dbReference type="EMBL" id="OBEI01000009">
    <property type="protein sequence ID" value="SNZ10137.1"/>
    <property type="molecule type" value="Genomic_DNA"/>
</dbReference>
<evidence type="ECO:0000313" key="2">
    <source>
        <dbReference type="Proteomes" id="UP000219036"/>
    </source>
</evidence>
<dbReference type="AlphaFoldDB" id="A0A285NMF4"/>
<accession>A0A285NMF4</accession>
<sequence>MSFKKFEEQKIHRFKDFDEAKVYIEDMNKDINLTFEAIDYMVSRKEYHFLLKNLVRQFYNSGGSPQLFDYFFSKLSDCPGRKTDIEIYFKILESPNKTLKSSFTGYLKACAEKLYPFIMDMLRSNEAEKRKMAVCILRHLPSEEVKEKIVSMIKTEEDKTVMEEIVKYLEIYAFEENVDCLKFINEKFPEFDKKVQNILRNIRDDE</sequence>